<dbReference type="SMART" id="SM01293">
    <property type="entry name" value="DUF3402"/>
    <property type="match status" value="1"/>
</dbReference>
<feature type="region of interest" description="Disordered" evidence="1">
    <location>
        <begin position="1"/>
        <end position="100"/>
    </location>
</feature>
<dbReference type="PANTHER" id="PTHR13239:SF4">
    <property type="entry name" value="AT25231P"/>
    <property type="match status" value="1"/>
</dbReference>
<sequence>MASVNLLAHDEAAERTAQAATDSISASASQPDRSPTSPMASSPPQSLGPAFDDTISSYTHNQPIYIGGDDDDEFGSHIDEIDTNDDDDDTQEFPPKQTSIEYDDLTTTTTHNNTNLGNIDRQISFLTPQSDDLAGHVINFPNGNSSSAFPNLSAVDEALPPELAPDLGPDLGTELETSGLTGDELDTAIIPRSSSPTKKSKSQERRNRAEEFTGGDINMFKYVPNFNYKYTGTEDFKAEIEEWFLYEDNEILPSLKFQFQKNHDNDWRDLSVNTQESLVTSWLFDLKSTNSATRRSALSFLSYVALGSYASVSSTADHIAQIKLNTHFLWKHNALPSLYALLVHDVNLKVPADLYADDDTPSSGSDAENELNMELFSVLTILYFTIESHRHDTEFAADLYKLNILLYFVQAMSRLRWGIEGNLPLRPICLVFWKTMLCLFGDDDDLARVKSYMYKKYNLPENNGENTDLVMASPLDYHAFRQDMMSRYPAYIPPSSRLPRNFDNSRSMSHYIEVPRPVIAQSSNNALPIPTVHIATPAPSPPASPAIAAGQKVRKSVFMTNQSFPFIHPTESNIPQSIVEASELFHSRIHTTPSMMQLWDERDKFMQQERGWVPAPREYHEFEESQYEELILERVEEFYVSVLGDLNSFVLVLLKFLLANASFSSSESHIDTYLSANQYAGTTSRAKDIGLRAVSACISVLASWFKISHICKFEHLSTLLFDSRYHLLVFKYFYSHVPYEKALEILDDPKLNFFAFCGGLSDSWNESQNEPEKPSQEKEEVDEENEDELLSSVTIYSRRYFFTTINLLRTLRRIIRKKTQRIIVVAELPPDTLRKALSIYQKDIWELVLEIFKEQVPFNGRKWRTTNMDLVSAIYLNCKTKLRDDWLQSGDLNSEAEDAQPQEAAVRALIQFYNERLRREYEEKENGNDDDGDDDDDDVATEKGDDEDDLPSFFALELDALAIDNSAM</sequence>
<feature type="domain" description="Far11/STRP C-terminal" evidence="3">
    <location>
        <begin position="575"/>
        <end position="958"/>
    </location>
</feature>
<reference evidence="4 5" key="1">
    <citation type="submission" date="2019-09" db="EMBL/GenBank/DDBJ databases">
        <authorList>
            <person name="Brejova B."/>
        </authorList>
    </citation>
    <scope>NUCLEOTIDE SEQUENCE [LARGE SCALE GENOMIC DNA]</scope>
</reference>
<organism evidence="4 5">
    <name type="scientific">Magnusiomyces paraingens</name>
    <dbReference type="NCBI Taxonomy" id="2606893"/>
    <lineage>
        <taxon>Eukaryota</taxon>
        <taxon>Fungi</taxon>
        <taxon>Dikarya</taxon>
        <taxon>Ascomycota</taxon>
        <taxon>Saccharomycotina</taxon>
        <taxon>Dipodascomycetes</taxon>
        <taxon>Dipodascales</taxon>
        <taxon>Dipodascaceae</taxon>
        <taxon>Magnusiomyces</taxon>
    </lineage>
</organism>
<feature type="region of interest" description="Disordered" evidence="1">
    <location>
        <begin position="159"/>
        <end position="210"/>
    </location>
</feature>
<dbReference type="Proteomes" id="UP000398389">
    <property type="component" value="Unassembled WGS sequence"/>
</dbReference>
<dbReference type="Pfam" id="PF07923">
    <property type="entry name" value="N1221"/>
    <property type="match status" value="1"/>
</dbReference>
<dbReference type="PANTHER" id="PTHR13239">
    <property type="entry name" value="PROTEIN REQUIRED FOR HYPHAL ANASTOMOSIS HAM-2"/>
    <property type="match status" value="1"/>
</dbReference>
<gene>
    <name evidence="4" type="ORF">SAPINGB_P005725</name>
</gene>
<dbReference type="EMBL" id="CABVLU010000005">
    <property type="protein sequence ID" value="VVT57497.1"/>
    <property type="molecule type" value="Genomic_DNA"/>
</dbReference>
<evidence type="ECO:0000313" key="5">
    <source>
        <dbReference type="Proteomes" id="UP000398389"/>
    </source>
</evidence>
<feature type="region of interest" description="Disordered" evidence="1">
    <location>
        <begin position="920"/>
        <end position="952"/>
    </location>
</feature>
<feature type="region of interest" description="Disordered" evidence="1">
    <location>
        <begin position="764"/>
        <end position="785"/>
    </location>
</feature>
<accession>A0A5E8C1F3</accession>
<feature type="compositionally biased region" description="Acidic residues" evidence="1">
    <location>
        <begin position="81"/>
        <end position="91"/>
    </location>
</feature>
<protein>
    <recommendedName>
        <fullName evidence="6">Factor arrest protein 11</fullName>
    </recommendedName>
</protein>
<feature type="domain" description="Far11/STRP N-terminal" evidence="2">
    <location>
        <begin position="223"/>
        <end position="504"/>
    </location>
</feature>
<feature type="compositionally biased region" description="Polar residues" evidence="1">
    <location>
        <begin position="18"/>
        <end position="45"/>
    </location>
</feature>
<dbReference type="GO" id="GO:0005829">
    <property type="term" value="C:cytosol"/>
    <property type="evidence" value="ECO:0007669"/>
    <property type="project" value="TreeGrafter"/>
</dbReference>
<dbReference type="InterPro" id="IPR021819">
    <property type="entry name" value="Far11/STRP_C"/>
</dbReference>
<dbReference type="GeneID" id="43584539"/>
<evidence type="ECO:0000259" key="3">
    <source>
        <dbReference type="SMART" id="SM01293"/>
    </source>
</evidence>
<feature type="compositionally biased region" description="Basic and acidic residues" evidence="1">
    <location>
        <begin position="201"/>
        <end position="210"/>
    </location>
</feature>
<dbReference type="RefSeq" id="XP_031856330.1">
    <property type="nucleotide sequence ID" value="XM_032000439.1"/>
</dbReference>
<dbReference type="OrthoDB" id="18234at2759"/>
<evidence type="ECO:0000259" key="2">
    <source>
        <dbReference type="SMART" id="SM01292"/>
    </source>
</evidence>
<feature type="compositionally biased region" description="Acidic residues" evidence="1">
    <location>
        <begin position="928"/>
        <end position="950"/>
    </location>
</feature>
<dbReference type="GO" id="GO:0007010">
    <property type="term" value="P:cytoskeleton organization"/>
    <property type="evidence" value="ECO:0007669"/>
    <property type="project" value="TreeGrafter"/>
</dbReference>
<dbReference type="InterPro" id="IPR012486">
    <property type="entry name" value="Far11/STRP_N"/>
</dbReference>
<dbReference type="InterPro" id="IPR040185">
    <property type="entry name" value="Far11/STRP"/>
</dbReference>
<dbReference type="AlphaFoldDB" id="A0A5E8C1F3"/>
<dbReference type="SMART" id="SM01292">
    <property type="entry name" value="N1221"/>
    <property type="match status" value="1"/>
</dbReference>
<dbReference type="Pfam" id="PF11882">
    <property type="entry name" value="DUF3402"/>
    <property type="match status" value="3"/>
</dbReference>
<evidence type="ECO:0000256" key="1">
    <source>
        <dbReference type="SAM" id="MobiDB-lite"/>
    </source>
</evidence>
<evidence type="ECO:0008006" key="6">
    <source>
        <dbReference type="Google" id="ProtNLM"/>
    </source>
</evidence>
<evidence type="ECO:0000313" key="4">
    <source>
        <dbReference type="EMBL" id="VVT57497.1"/>
    </source>
</evidence>
<keyword evidence="5" id="KW-1185">Reference proteome</keyword>
<name>A0A5E8C1F3_9ASCO</name>
<proteinExistence type="predicted"/>